<reference evidence="2 3" key="1">
    <citation type="submission" date="2021-06" db="EMBL/GenBank/DDBJ databases">
        <title>Clostridia strains as spoilage organisms.</title>
        <authorList>
            <person name="Wambui J."/>
            <person name="Stephan R."/>
            <person name="Stevens M.J.A."/>
        </authorList>
    </citation>
    <scope>NUCLEOTIDE SEQUENCE [LARGE SCALE GENOMIC DNA]</scope>
    <source>
        <strain evidence="2 3">CM013</strain>
    </source>
</reference>
<dbReference type="PANTHER" id="PTHR24023">
    <property type="entry name" value="COLLAGEN ALPHA"/>
    <property type="match status" value="1"/>
</dbReference>
<organism evidence="2 3">
    <name type="scientific">Clostridium algidicarnis</name>
    <dbReference type="NCBI Taxonomy" id="37659"/>
    <lineage>
        <taxon>Bacteria</taxon>
        <taxon>Bacillati</taxon>
        <taxon>Bacillota</taxon>
        <taxon>Clostridia</taxon>
        <taxon>Eubacteriales</taxon>
        <taxon>Clostridiaceae</taxon>
        <taxon>Clostridium</taxon>
    </lineage>
</organism>
<dbReference type="InterPro" id="IPR050149">
    <property type="entry name" value="Collagen_superfamily"/>
</dbReference>
<dbReference type="EMBL" id="JAHLDG010000021">
    <property type="protein sequence ID" value="MBU3220761.1"/>
    <property type="molecule type" value="Genomic_DNA"/>
</dbReference>
<keyword evidence="3" id="KW-1185">Reference proteome</keyword>
<dbReference type="Pfam" id="PF01391">
    <property type="entry name" value="Collagen"/>
    <property type="match status" value="2"/>
</dbReference>
<proteinExistence type="predicted"/>
<evidence type="ECO:0000313" key="3">
    <source>
        <dbReference type="Proteomes" id="UP000740830"/>
    </source>
</evidence>
<gene>
    <name evidence="2" type="ORF">KPL27_11780</name>
</gene>
<evidence type="ECO:0000313" key="2">
    <source>
        <dbReference type="EMBL" id="MBU3220761.1"/>
    </source>
</evidence>
<name>A0ABS6C5M7_9CLOT</name>
<evidence type="ECO:0000256" key="1">
    <source>
        <dbReference type="SAM" id="MobiDB-lite"/>
    </source>
</evidence>
<protein>
    <submittedName>
        <fullName evidence="2">Collagen-like protein</fullName>
    </submittedName>
</protein>
<sequence length="282" mass="26261">LTGPTVSTGSSRRTGATGPTGSTGSTGPTGSTGLTGNTGATGATGSTGATGPTGSTGATGATGSTGLTGNTGATGATGSTGATGATGSTGATGPTGSTGATGATGSTGLTGNTGATGATGSTGATGPTGSTGATGPTGSTGLTGPRGLAEYAYIYNLGAQVVPVEGDVIFSNNGVMVGAITHTPGTSTITIGTAGDYSVWFNASGAQANQFSIFKNGILVPGAIYGNSAGNQPNPGMVIVTALAGDTLTLRNHTSVDIITLQTLAGGIQINTNASMLIEKIS</sequence>
<feature type="region of interest" description="Disordered" evidence="1">
    <location>
        <begin position="1"/>
        <end position="142"/>
    </location>
</feature>
<dbReference type="Proteomes" id="UP000740830">
    <property type="component" value="Unassembled WGS sequence"/>
</dbReference>
<feature type="non-terminal residue" evidence="2">
    <location>
        <position position="1"/>
    </location>
</feature>
<dbReference type="InterPro" id="IPR008160">
    <property type="entry name" value="Collagen"/>
</dbReference>
<accession>A0ABS6C5M7</accession>
<dbReference type="PANTHER" id="PTHR24023:SF1095">
    <property type="entry name" value="EGF-LIKE DOMAIN-CONTAINING PROTEIN"/>
    <property type="match status" value="1"/>
</dbReference>
<comment type="caution">
    <text evidence="2">The sequence shown here is derived from an EMBL/GenBank/DDBJ whole genome shotgun (WGS) entry which is preliminary data.</text>
</comment>